<name>A0A5B7WSE6_9MICC</name>
<dbReference type="PANTHER" id="PTHR38011">
    <property type="entry name" value="DIHYDROFOLATE REDUCTASE FAMILY PROTEIN (AFU_ORTHOLOGUE AFUA_8G06820)"/>
    <property type="match status" value="1"/>
</dbReference>
<dbReference type="InterPro" id="IPR050765">
    <property type="entry name" value="Riboflavin_Biosynth_HTPR"/>
</dbReference>
<protein>
    <submittedName>
        <fullName evidence="2">Deaminase</fullName>
    </submittedName>
</protein>
<proteinExistence type="predicted"/>
<dbReference type="Proteomes" id="UP000307000">
    <property type="component" value="Chromosome"/>
</dbReference>
<keyword evidence="3" id="KW-1185">Reference proteome</keyword>
<dbReference type="RefSeq" id="WP_138926151.1">
    <property type="nucleotide sequence ID" value="NZ_BAAAGL010000006.1"/>
</dbReference>
<dbReference type="PANTHER" id="PTHR38011:SF11">
    <property type="entry name" value="2,5-DIAMINO-6-RIBOSYLAMINO-4(3H)-PYRIMIDINONE 5'-PHOSPHATE REDUCTASE"/>
    <property type="match status" value="1"/>
</dbReference>
<dbReference type="EMBL" id="CP034412">
    <property type="protein sequence ID" value="QCY47031.1"/>
    <property type="molecule type" value="Genomic_DNA"/>
</dbReference>
<reference evidence="2 3" key="1">
    <citation type="submission" date="2018-12" db="EMBL/GenBank/DDBJ databases">
        <title>Complete Genome Sequence of Glutamicibacter creatinolyticus strain LGCM259,isolated from an abscess of a 12-year-old mare in Italy.</title>
        <authorList>
            <person name="Santos R.G."/>
            <person name="Silva A.L."/>
            <person name="Seyffert N."/>
            <person name="Castro T.L.P."/>
            <person name="Attili A.R."/>
            <person name="Rifici C."/>
            <person name="Mazzullo G."/>
            <person name="Brenig B."/>
            <person name="Venanzi F."/>
            <person name="Azevedo V."/>
        </authorList>
    </citation>
    <scope>NUCLEOTIDE SEQUENCE [LARGE SCALE GENOMIC DNA]</scope>
    <source>
        <strain evidence="2 3">LGCM 259</strain>
    </source>
</reference>
<dbReference type="KEGG" id="gcr:GcLGCM259_1297"/>
<dbReference type="SUPFAM" id="SSF53597">
    <property type="entry name" value="Dihydrofolate reductase-like"/>
    <property type="match status" value="1"/>
</dbReference>
<dbReference type="InterPro" id="IPR024072">
    <property type="entry name" value="DHFR-like_dom_sf"/>
</dbReference>
<gene>
    <name evidence="2" type="ORF">GcLGCM259_1297</name>
</gene>
<sequence>MRTLIVTTLISLDGVMQAPGGESGYRHSGWTFNLVQPDEAAYELKAIEQSDATAMLLGRRTYQEFSRVWPDMDEEFADYNDQPKYVVSTTLEERDLVENWGQTTILRSMADVARLRAGDGGPIIVHGSGTLVHCLQEHRLVDRYHLLVFPVLLGEGLRLFSDKPLEAQRLQLVESEAYSNGIQKNVFDVIR</sequence>
<accession>A0A5B7WSE6</accession>
<dbReference type="GO" id="GO:0008703">
    <property type="term" value="F:5-amino-6-(5-phosphoribosylamino)uracil reductase activity"/>
    <property type="evidence" value="ECO:0007669"/>
    <property type="project" value="InterPro"/>
</dbReference>
<evidence type="ECO:0000313" key="3">
    <source>
        <dbReference type="Proteomes" id="UP000307000"/>
    </source>
</evidence>
<dbReference type="Gene3D" id="3.40.430.10">
    <property type="entry name" value="Dihydrofolate Reductase, subunit A"/>
    <property type="match status" value="1"/>
</dbReference>
<evidence type="ECO:0000259" key="1">
    <source>
        <dbReference type="Pfam" id="PF01872"/>
    </source>
</evidence>
<dbReference type="InterPro" id="IPR002734">
    <property type="entry name" value="RibDG_C"/>
</dbReference>
<organism evidence="2 3">
    <name type="scientific">Glutamicibacter creatinolyticus</name>
    <dbReference type="NCBI Taxonomy" id="162496"/>
    <lineage>
        <taxon>Bacteria</taxon>
        <taxon>Bacillati</taxon>
        <taxon>Actinomycetota</taxon>
        <taxon>Actinomycetes</taxon>
        <taxon>Micrococcales</taxon>
        <taxon>Micrococcaceae</taxon>
        <taxon>Glutamicibacter</taxon>
    </lineage>
</organism>
<dbReference type="AlphaFoldDB" id="A0A5B7WSE6"/>
<feature type="domain" description="Bacterial bifunctional deaminase-reductase C-terminal" evidence="1">
    <location>
        <begin position="2"/>
        <end position="183"/>
    </location>
</feature>
<dbReference type="GO" id="GO:0009231">
    <property type="term" value="P:riboflavin biosynthetic process"/>
    <property type="evidence" value="ECO:0007669"/>
    <property type="project" value="InterPro"/>
</dbReference>
<dbReference type="Pfam" id="PF01872">
    <property type="entry name" value="RibD_C"/>
    <property type="match status" value="1"/>
</dbReference>
<evidence type="ECO:0000313" key="2">
    <source>
        <dbReference type="EMBL" id="QCY47031.1"/>
    </source>
</evidence>